<dbReference type="RefSeq" id="WP_379041271.1">
    <property type="nucleotide sequence ID" value="NZ_JBHSKW010000009.1"/>
</dbReference>
<feature type="domain" description="Large ribosomal subunit protein uL6 alpha-beta" evidence="6">
    <location>
        <begin position="11"/>
        <end position="83"/>
    </location>
</feature>
<dbReference type="PIRSF" id="PIRSF002162">
    <property type="entry name" value="Ribosomal_L6"/>
    <property type="match status" value="1"/>
</dbReference>
<evidence type="ECO:0000256" key="3">
    <source>
        <dbReference type="HAMAP-Rule" id="MF_01365"/>
    </source>
</evidence>
<dbReference type="PANTHER" id="PTHR11655">
    <property type="entry name" value="60S/50S RIBOSOMAL PROTEIN L6/L9"/>
    <property type="match status" value="1"/>
</dbReference>
<dbReference type="Pfam" id="PF00347">
    <property type="entry name" value="Ribosomal_L6"/>
    <property type="match status" value="2"/>
</dbReference>
<gene>
    <name evidence="3 7" type="primary">rplF</name>
    <name evidence="7" type="ORF">ACFSSE_03920</name>
</gene>
<dbReference type="HAMAP" id="MF_01365_B">
    <property type="entry name" value="Ribosomal_uL6_B"/>
    <property type="match status" value="1"/>
</dbReference>
<dbReference type="NCBIfam" id="TIGR03654">
    <property type="entry name" value="L6_bact"/>
    <property type="match status" value="1"/>
</dbReference>
<dbReference type="InterPro" id="IPR000702">
    <property type="entry name" value="Ribosomal_uL6-like"/>
</dbReference>
<evidence type="ECO:0000256" key="2">
    <source>
        <dbReference type="ARBA" id="ARBA00023274"/>
    </source>
</evidence>
<evidence type="ECO:0000256" key="1">
    <source>
        <dbReference type="ARBA" id="ARBA00022980"/>
    </source>
</evidence>
<name>A0ABW5TNI8_9SPHI</name>
<reference evidence="8" key="1">
    <citation type="journal article" date="2019" name="Int. J. Syst. Evol. Microbiol.">
        <title>The Global Catalogue of Microorganisms (GCM) 10K type strain sequencing project: providing services to taxonomists for standard genome sequencing and annotation.</title>
        <authorList>
            <consortium name="The Broad Institute Genomics Platform"/>
            <consortium name="The Broad Institute Genome Sequencing Center for Infectious Disease"/>
            <person name="Wu L."/>
            <person name="Ma J."/>
        </authorList>
    </citation>
    <scope>NUCLEOTIDE SEQUENCE [LARGE SCALE GENOMIC DNA]</scope>
    <source>
        <strain evidence="8">KCTC 42456</strain>
    </source>
</reference>
<accession>A0ABW5TNI8</accession>
<dbReference type="InterPro" id="IPR020040">
    <property type="entry name" value="Ribosomal_uL6_a/b-dom"/>
</dbReference>
<feature type="domain" description="Large ribosomal subunit protein uL6 alpha-beta" evidence="6">
    <location>
        <begin position="91"/>
        <end position="168"/>
    </location>
</feature>
<keyword evidence="1 3" id="KW-0689">Ribosomal protein</keyword>
<keyword evidence="2 3" id="KW-0687">Ribonucleoprotein</keyword>
<comment type="caution">
    <text evidence="7">The sequence shown here is derived from an EMBL/GenBank/DDBJ whole genome shotgun (WGS) entry which is preliminary data.</text>
</comment>
<dbReference type="Proteomes" id="UP001597546">
    <property type="component" value="Unassembled WGS sequence"/>
</dbReference>
<organism evidence="7 8">
    <name type="scientific">Pedobacter alpinus</name>
    <dbReference type="NCBI Taxonomy" id="1590643"/>
    <lineage>
        <taxon>Bacteria</taxon>
        <taxon>Pseudomonadati</taxon>
        <taxon>Bacteroidota</taxon>
        <taxon>Sphingobacteriia</taxon>
        <taxon>Sphingobacteriales</taxon>
        <taxon>Sphingobacteriaceae</taxon>
        <taxon>Pedobacter</taxon>
    </lineage>
</organism>
<dbReference type="SUPFAM" id="SSF56053">
    <property type="entry name" value="Ribosomal protein L6"/>
    <property type="match status" value="2"/>
</dbReference>
<comment type="subunit">
    <text evidence="3">Part of the 50S ribosomal subunit.</text>
</comment>
<dbReference type="PANTHER" id="PTHR11655:SF14">
    <property type="entry name" value="LARGE RIBOSOMAL SUBUNIT PROTEIN UL6M"/>
    <property type="match status" value="1"/>
</dbReference>
<dbReference type="InterPro" id="IPR019906">
    <property type="entry name" value="Ribosomal_uL6_bac-type"/>
</dbReference>
<proteinExistence type="inferred from homology"/>
<evidence type="ECO:0000259" key="6">
    <source>
        <dbReference type="Pfam" id="PF00347"/>
    </source>
</evidence>
<dbReference type="PROSITE" id="PS00525">
    <property type="entry name" value="RIBOSOMAL_L6_1"/>
    <property type="match status" value="1"/>
</dbReference>
<dbReference type="EMBL" id="JBHULV010000008">
    <property type="protein sequence ID" value="MFD2730841.1"/>
    <property type="molecule type" value="Genomic_DNA"/>
</dbReference>
<keyword evidence="3 5" id="KW-0694">RNA-binding</keyword>
<evidence type="ECO:0000256" key="5">
    <source>
        <dbReference type="RuleBase" id="RU003870"/>
    </source>
</evidence>
<keyword evidence="8" id="KW-1185">Reference proteome</keyword>
<protein>
    <recommendedName>
        <fullName evidence="3">Large ribosomal subunit protein uL6</fullName>
    </recommendedName>
</protein>
<evidence type="ECO:0000313" key="7">
    <source>
        <dbReference type="EMBL" id="MFD2730841.1"/>
    </source>
</evidence>
<sequence length="185" mass="20003">MSRVGKAPITIPSGVTLNVSKDNLVTVKGPKGELSQQVDADITVSQEDGNILVTRPSEQKRHKALHGLYRALINNMVVGVTEGYKLQQELVGVGYRATNQGNTLDLVLGYSHHIVFALPPEITVATTAEKGKNPTIILESIDKQLLGQVAAKIRSLRAPEPYKGKGIKFVGEQLRRKAGKSASKK</sequence>
<comment type="function">
    <text evidence="3 5">This protein binds to the 23S rRNA, and is important in its secondary structure. It is located near the subunit interface in the base of the L7/L12 stalk, and near the tRNA binding site of the peptidyltransferase center.</text>
</comment>
<dbReference type="Gene3D" id="3.90.930.12">
    <property type="entry name" value="Ribosomal protein L6, alpha-beta domain"/>
    <property type="match status" value="2"/>
</dbReference>
<evidence type="ECO:0000313" key="8">
    <source>
        <dbReference type="Proteomes" id="UP001597546"/>
    </source>
</evidence>
<dbReference type="InterPro" id="IPR036789">
    <property type="entry name" value="Ribosomal_uL6-like_a/b-dom_sf"/>
</dbReference>
<dbReference type="GO" id="GO:0005840">
    <property type="term" value="C:ribosome"/>
    <property type="evidence" value="ECO:0007669"/>
    <property type="project" value="UniProtKB-KW"/>
</dbReference>
<dbReference type="InterPro" id="IPR002358">
    <property type="entry name" value="Ribosomal_uL6_CS"/>
</dbReference>
<dbReference type="PRINTS" id="PR00059">
    <property type="entry name" value="RIBOSOMALL6"/>
</dbReference>
<evidence type="ECO:0000256" key="4">
    <source>
        <dbReference type="RuleBase" id="RU003869"/>
    </source>
</evidence>
<keyword evidence="3 5" id="KW-0699">rRNA-binding</keyword>
<comment type="similarity">
    <text evidence="3 4">Belongs to the universal ribosomal protein uL6 family.</text>
</comment>